<name>A0A078MBV4_9BACL</name>
<feature type="domain" description="DesK/YvfT N-terminal" evidence="10">
    <location>
        <begin position="1"/>
        <end position="150"/>
    </location>
</feature>
<reference evidence="11" key="1">
    <citation type="submission" date="2014-07" db="EMBL/GenBank/DDBJ databases">
        <authorList>
            <person name="Urmite Genomes Urmite Genomes"/>
        </authorList>
    </citation>
    <scope>NUCLEOTIDE SEQUENCE</scope>
    <source>
        <strain evidence="11">13S34_air</strain>
    </source>
</reference>
<evidence type="ECO:0000313" key="11">
    <source>
        <dbReference type="EMBL" id="CEA03674.1"/>
    </source>
</evidence>
<proteinExistence type="predicted"/>
<feature type="transmembrane region" description="Helical" evidence="7">
    <location>
        <begin position="102"/>
        <end position="125"/>
    </location>
</feature>
<dbReference type="Gene3D" id="1.20.5.1930">
    <property type="match status" value="1"/>
</dbReference>
<keyword evidence="3" id="KW-0808">Transferase</keyword>
<evidence type="ECO:0000256" key="2">
    <source>
        <dbReference type="ARBA" id="ARBA00012438"/>
    </source>
</evidence>
<dbReference type="InterPro" id="IPR036890">
    <property type="entry name" value="HATPase_C_sf"/>
</dbReference>
<feature type="transmembrane region" description="Helical" evidence="7">
    <location>
        <begin position="12"/>
        <end position="31"/>
    </location>
</feature>
<keyword evidence="7" id="KW-1133">Transmembrane helix</keyword>
<evidence type="ECO:0000259" key="9">
    <source>
        <dbReference type="Pfam" id="PF07730"/>
    </source>
</evidence>
<feature type="domain" description="Signal transduction histidine kinase subgroup 3 dimerisation and phosphoacceptor" evidence="9">
    <location>
        <begin position="179"/>
        <end position="244"/>
    </location>
</feature>
<dbReference type="PANTHER" id="PTHR24421">
    <property type="entry name" value="NITRATE/NITRITE SENSOR PROTEIN NARX-RELATED"/>
    <property type="match status" value="1"/>
</dbReference>
<dbReference type="PATRIC" id="fig|1461583.4.peg.1581"/>
<keyword evidence="6" id="KW-0175">Coiled coil</keyword>
<dbReference type="EMBL" id="LN483075">
    <property type="protein sequence ID" value="CEA03674.1"/>
    <property type="molecule type" value="Genomic_DNA"/>
</dbReference>
<dbReference type="EC" id="2.7.13.3" evidence="2"/>
<dbReference type="GO" id="GO:0016020">
    <property type="term" value="C:membrane"/>
    <property type="evidence" value="ECO:0007669"/>
    <property type="project" value="InterPro"/>
</dbReference>
<dbReference type="Pfam" id="PF02518">
    <property type="entry name" value="HATPase_c"/>
    <property type="match status" value="1"/>
</dbReference>
<comment type="catalytic activity">
    <reaction evidence="1">
        <text>ATP + protein L-histidine = ADP + protein N-phospho-L-histidine.</text>
        <dbReference type="EC" id="2.7.13.3"/>
    </reaction>
</comment>
<keyword evidence="4 11" id="KW-0418">Kinase</keyword>
<dbReference type="InterPro" id="IPR056374">
    <property type="entry name" value="DesK/YvfT_N"/>
</dbReference>
<evidence type="ECO:0000256" key="3">
    <source>
        <dbReference type="ARBA" id="ARBA00022679"/>
    </source>
</evidence>
<dbReference type="PANTHER" id="PTHR24421:SF63">
    <property type="entry name" value="SENSOR HISTIDINE KINASE DESK"/>
    <property type="match status" value="1"/>
</dbReference>
<protein>
    <recommendedName>
        <fullName evidence="2">histidine kinase</fullName>
        <ecNumber evidence="2">2.7.13.3</ecNumber>
    </recommendedName>
</protein>
<keyword evidence="5" id="KW-0902">Two-component regulatory system</keyword>
<accession>A0A078MBV4</accession>
<evidence type="ECO:0000259" key="10">
    <source>
        <dbReference type="Pfam" id="PF23540"/>
    </source>
</evidence>
<dbReference type="AlphaFoldDB" id="A0A078MBV4"/>
<feature type="coiled-coil region" evidence="6">
    <location>
        <begin position="206"/>
        <end position="233"/>
    </location>
</feature>
<evidence type="ECO:0000259" key="8">
    <source>
        <dbReference type="Pfam" id="PF02518"/>
    </source>
</evidence>
<dbReference type="Pfam" id="PF23540">
    <property type="entry name" value="DesK_N"/>
    <property type="match status" value="1"/>
</dbReference>
<gene>
    <name evidence="11" type="primary">desK</name>
    <name evidence="11" type="ORF">BN1050_01645</name>
</gene>
<dbReference type="HOGENOM" id="CLU_000445_20_8_9"/>
<evidence type="ECO:0000256" key="7">
    <source>
        <dbReference type="SAM" id="Phobius"/>
    </source>
</evidence>
<dbReference type="InterPro" id="IPR050482">
    <property type="entry name" value="Sensor_HK_TwoCompSys"/>
</dbReference>
<dbReference type="SUPFAM" id="SSF55874">
    <property type="entry name" value="ATPase domain of HSP90 chaperone/DNA topoisomerase II/histidine kinase"/>
    <property type="match status" value="1"/>
</dbReference>
<feature type="transmembrane region" description="Helical" evidence="7">
    <location>
        <begin position="131"/>
        <end position="152"/>
    </location>
</feature>
<feature type="transmembrane region" description="Helical" evidence="7">
    <location>
        <begin position="64"/>
        <end position="90"/>
    </location>
</feature>
<dbReference type="GO" id="GO:0000155">
    <property type="term" value="F:phosphorelay sensor kinase activity"/>
    <property type="evidence" value="ECO:0007669"/>
    <property type="project" value="InterPro"/>
</dbReference>
<keyword evidence="7" id="KW-0472">Membrane</keyword>
<evidence type="ECO:0000256" key="6">
    <source>
        <dbReference type="SAM" id="Coils"/>
    </source>
</evidence>
<dbReference type="GO" id="GO:0046983">
    <property type="term" value="F:protein dimerization activity"/>
    <property type="evidence" value="ECO:0007669"/>
    <property type="project" value="InterPro"/>
</dbReference>
<keyword evidence="7" id="KW-0812">Transmembrane</keyword>
<dbReference type="InterPro" id="IPR003594">
    <property type="entry name" value="HATPase_dom"/>
</dbReference>
<dbReference type="CDD" id="cd16917">
    <property type="entry name" value="HATPase_UhpB-NarQ-NarX-like"/>
    <property type="match status" value="1"/>
</dbReference>
<evidence type="ECO:0000256" key="4">
    <source>
        <dbReference type="ARBA" id="ARBA00022777"/>
    </source>
</evidence>
<evidence type="ECO:0000256" key="5">
    <source>
        <dbReference type="ARBA" id="ARBA00023012"/>
    </source>
</evidence>
<dbReference type="Gene3D" id="3.30.565.10">
    <property type="entry name" value="Histidine kinase-like ATPase, C-terminal domain"/>
    <property type="match status" value="1"/>
</dbReference>
<dbReference type="InterPro" id="IPR011712">
    <property type="entry name" value="Sig_transdc_His_kin_sub3_dim/P"/>
</dbReference>
<sequence>MKKWYTIIPNSPWLSLYLWIIFCLLPFFSLFKNASATEIGVAGMLVVIYVIFNRCSAMSRSGLLYMWISFEMVISLVMTVFYGYVYLAIFTAFSIGTIRRPVGFYIMYGLHVGFTVIATGVTFFLKFDVLFAQLPFVIFTLIGVVLMPFTLYTKTRREKLEGQLETAKDRIAELIVFEERQRIARDLHDTLGQKLSMIGLKSDLAARLIERDKEQALTEIKEIRQTASIALKEVRELVANMRTTRFEDELTRVSQILRAAEMTFVFDGDIETLDVPPLVENVLSMCLKEAVTNVVKHSNATKCEIGFHQNFKEVYLVVRDNGDGVTLKNKKTGNGLKGMQERLEFINGSFKLENDQGTALTVTIPVAITHQDVTEKVDTLYNKE</sequence>
<feature type="transmembrane region" description="Helical" evidence="7">
    <location>
        <begin position="36"/>
        <end position="52"/>
    </location>
</feature>
<evidence type="ECO:0000256" key="1">
    <source>
        <dbReference type="ARBA" id="ARBA00000085"/>
    </source>
</evidence>
<feature type="domain" description="Histidine kinase/HSP90-like ATPase" evidence="8">
    <location>
        <begin position="282"/>
        <end position="367"/>
    </location>
</feature>
<organism evidence="11">
    <name type="scientific">Metalysinibacillus saudimassiliensis</name>
    <dbReference type="NCBI Taxonomy" id="1461583"/>
    <lineage>
        <taxon>Bacteria</taxon>
        <taxon>Bacillati</taxon>
        <taxon>Bacillota</taxon>
        <taxon>Bacilli</taxon>
        <taxon>Bacillales</taxon>
        <taxon>Caryophanaceae</taxon>
        <taxon>Metalysinibacillus</taxon>
    </lineage>
</organism>
<dbReference type="Pfam" id="PF07730">
    <property type="entry name" value="HisKA_3"/>
    <property type="match status" value="1"/>
</dbReference>